<proteinExistence type="inferred from homology"/>
<dbReference type="GeneTree" id="ENSGT00990000214155"/>
<dbReference type="Ensembl" id="ENSSTUT00000051279.1">
    <property type="protein sequence ID" value="ENSSTUP00000049125.1"/>
    <property type="gene ID" value="ENSSTUG00000020693.1"/>
</dbReference>
<evidence type="ECO:0000256" key="4">
    <source>
        <dbReference type="ARBA" id="ARBA00038261"/>
    </source>
</evidence>
<comment type="subcellular location">
    <subcellularLocation>
        <location evidence="1">Mitochondrion</location>
    </subcellularLocation>
</comment>
<dbReference type="InParanoid" id="A0A673ZQW4"/>
<evidence type="ECO:0000256" key="3">
    <source>
        <dbReference type="ARBA" id="ARBA00023128"/>
    </source>
</evidence>
<comment type="similarity">
    <text evidence="4">Belongs to the short-chain dehydrogenases/reductases (SDR) family. 17-beta-HSD 3 subfamily.</text>
</comment>
<dbReference type="OMA" id="CPHKLLF"/>
<evidence type="ECO:0000256" key="2">
    <source>
        <dbReference type="ARBA" id="ARBA00022857"/>
    </source>
</evidence>
<keyword evidence="6" id="KW-1185">Reference proteome</keyword>
<accession>A0A673ZQW4</accession>
<reference evidence="5" key="1">
    <citation type="submission" date="2025-08" db="UniProtKB">
        <authorList>
            <consortium name="Ensembl"/>
        </authorList>
    </citation>
    <scope>IDENTIFICATION</scope>
</reference>
<dbReference type="Gene3D" id="3.40.50.720">
    <property type="entry name" value="NAD(P)-binding Rossmann-like Domain"/>
    <property type="match status" value="1"/>
</dbReference>
<keyword evidence="2" id="KW-0521">NADP</keyword>
<evidence type="ECO:0000313" key="5">
    <source>
        <dbReference type="Ensembl" id="ENSSTUP00000049125.1"/>
    </source>
</evidence>
<keyword evidence="3" id="KW-0496">Mitochondrion</keyword>
<dbReference type="InterPro" id="IPR036291">
    <property type="entry name" value="NAD(P)-bd_dom_sf"/>
</dbReference>
<evidence type="ECO:0000256" key="1">
    <source>
        <dbReference type="ARBA" id="ARBA00004173"/>
    </source>
</evidence>
<dbReference type="GO" id="GO:0005739">
    <property type="term" value="C:mitochondrion"/>
    <property type="evidence" value="ECO:0007669"/>
    <property type="project" value="UniProtKB-SubCell"/>
</dbReference>
<name>A0A673ZQW4_SALTR</name>
<evidence type="ECO:0000313" key="6">
    <source>
        <dbReference type="Proteomes" id="UP000472277"/>
    </source>
</evidence>
<dbReference type="Proteomes" id="UP000472277">
    <property type="component" value="Chromosome 35"/>
</dbReference>
<dbReference type="SUPFAM" id="SSF51735">
    <property type="entry name" value="NAD(P)-binding Rossmann-fold domains"/>
    <property type="match status" value="1"/>
</dbReference>
<dbReference type="PANTHER" id="PTHR44889:SF1">
    <property type="entry name" value="INACTIVE HYDROXYSTEROID DEHYDROGENASE-LIKE PROTEIN 1"/>
    <property type="match status" value="1"/>
</dbReference>
<dbReference type="PANTHER" id="PTHR44889">
    <property type="entry name" value="INACTIVE HYDROXYSTEROID DEHYDROGENASE-LIKE PROTEIN 1"/>
    <property type="match status" value="1"/>
</dbReference>
<dbReference type="AlphaFoldDB" id="A0A673ZQW4"/>
<sequence length="251" mass="26655">VAGVDSFELLYREIARSCTSFVETLAVVGALCTASKGAGLLQLGQGAFPSSTDAKHAYSVSDTAKAISETPGVDTMVLVANFSQSDTGCKPVEDALRGQKYRLSGQLCGTYSTHIAATTLMTRLVLLGMVERRRGAVVNISSGACYRPSPSKAVLSRSTGVFVQSLVPFEVAPHGASAGGSLVPESDVYACHAISTLGISHRTTGYCPHKLLFGLVQSMPEWIWVFRSSMLTISCFKVSFTQKTELQSLNS</sequence>
<reference evidence="5" key="2">
    <citation type="submission" date="2025-09" db="UniProtKB">
        <authorList>
            <consortium name="Ensembl"/>
        </authorList>
    </citation>
    <scope>IDENTIFICATION</scope>
</reference>
<dbReference type="InterPro" id="IPR052149">
    <property type="entry name" value="17-beta-HSD3-like"/>
</dbReference>
<organism evidence="5 6">
    <name type="scientific">Salmo trutta</name>
    <name type="common">Brown trout</name>
    <dbReference type="NCBI Taxonomy" id="8032"/>
    <lineage>
        <taxon>Eukaryota</taxon>
        <taxon>Metazoa</taxon>
        <taxon>Chordata</taxon>
        <taxon>Craniata</taxon>
        <taxon>Vertebrata</taxon>
        <taxon>Euteleostomi</taxon>
        <taxon>Actinopterygii</taxon>
        <taxon>Neopterygii</taxon>
        <taxon>Teleostei</taxon>
        <taxon>Protacanthopterygii</taxon>
        <taxon>Salmoniformes</taxon>
        <taxon>Salmonidae</taxon>
        <taxon>Salmoninae</taxon>
        <taxon>Salmo</taxon>
    </lineage>
</organism>
<protein>
    <submittedName>
        <fullName evidence="5">Uncharacterized protein</fullName>
    </submittedName>
</protein>